<reference evidence="1 2" key="1">
    <citation type="journal article" date="2022" name="bioRxiv">
        <title>The genome of the oomycete Peronosclerospora sorghi, a cosmopolitan pathogen of maize and sorghum, is inflated with dispersed pseudogenes.</title>
        <authorList>
            <person name="Fletcher K."/>
            <person name="Martin F."/>
            <person name="Isakeit T."/>
            <person name="Cavanaugh K."/>
            <person name="Magill C."/>
            <person name="Michelmore R."/>
        </authorList>
    </citation>
    <scope>NUCLEOTIDE SEQUENCE [LARGE SCALE GENOMIC DNA]</scope>
    <source>
        <strain evidence="1">P6</strain>
    </source>
</reference>
<sequence length="310" mass="35036">MRNTAVRRINNAVRRLDFTQVESELNPPDGSDGTPFELCAATRDDWTRYVQSENQALGSRWMAWWDDKVSIVDLPTALHEVVVDAVRRAITEATGTDVTHLARYGGTFIGDYATLPDDIRAIIGNLEPDCSFGPDPDVPGAVLPPGFMWEEFHTLKVEVGVSQPWGPRIQQQGQAGQQGQQRQAGRRRLATFNEKANAWRLCPGVEYVLCIRISPGLRVREYRLDSIMNGQFENPNIQPAPIDHTSVIQFDPWRLLGIPQGRALPAGFSNPVQFNLFNAVERIIRRQRERITLRQAQAAGQPPRRRQRLH</sequence>
<evidence type="ECO:0000313" key="1">
    <source>
        <dbReference type="EMBL" id="KAI9907862.1"/>
    </source>
</evidence>
<accession>A0ACC0VNF7</accession>
<keyword evidence="2" id="KW-1185">Reference proteome</keyword>
<dbReference type="EMBL" id="CM047587">
    <property type="protein sequence ID" value="KAI9907862.1"/>
    <property type="molecule type" value="Genomic_DNA"/>
</dbReference>
<evidence type="ECO:0000313" key="2">
    <source>
        <dbReference type="Proteomes" id="UP001163321"/>
    </source>
</evidence>
<dbReference type="Proteomes" id="UP001163321">
    <property type="component" value="Chromosome 8"/>
</dbReference>
<name>A0ACC0VNF7_9STRA</name>
<proteinExistence type="predicted"/>
<comment type="caution">
    <text evidence="1">The sequence shown here is derived from an EMBL/GenBank/DDBJ whole genome shotgun (WGS) entry which is preliminary data.</text>
</comment>
<protein>
    <submittedName>
        <fullName evidence="1">Uncharacterized protein</fullName>
    </submittedName>
</protein>
<organism evidence="1 2">
    <name type="scientific">Peronosclerospora sorghi</name>
    <dbReference type="NCBI Taxonomy" id="230839"/>
    <lineage>
        <taxon>Eukaryota</taxon>
        <taxon>Sar</taxon>
        <taxon>Stramenopiles</taxon>
        <taxon>Oomycota</taxon>
        <taxon>Peronosporomycetes</taxon>
        <taxon>Peronosporales</taxon>
        <taxon>Peronosporaceae</taxon>
        <taxon>Peronosclerospora</taxon>
    </lineage>
</organism>
<gene>
    <name evidence="1" type="ORF">PsorP6_003139</name>
</gene>